<proteinExistence type="predicted"/>
<dbReference type="KEGG" id="spav:Spa2297_33735"/>
<reference evidence="1 2" key="1">
    <citation type="submission" date="2016-05" db="EMBL/GenBank/DDBJ databases">
        <title>Non-Contiguous Finished Genome Sequence of Streptomyces parvulus 2297 Integrated Site-Specifically with Actinophage R4.</title>
        <authorList>
            <person name="Nishizawa T."/>
            <person name="Miura T."/>
            <person name="Harada C."/>
            <person name="Guo Y."/>
            <person name="Narisawa K."/>
            <person name="Ohta H."/>
            <person name="Takahashi H."/>
            <person name="Shirai M."/>
        </authorList>
    </citation>
    <scope>NUCLEOTIDE SEQUENCE [LARGE SCALE GENOMIC DNA]</scope>
    <source>
        <strain evidence="1 2">2297</strain>
        <plasmid evidence="2">pspa1</plasmid>
    </source>
</reference>
<dbReference type="Proteomes" id="UP000078468">
    <property type="component" value="Plasmid pspa1"/>
</dbReference>
<organism evidence="1 2">
    <name type="scientific">Streptomyces parvulus</name>
    <dbReference type="NCBI Taxonomy" id="146923"/>
    <lineage>
        <taxon>Bacteria</taxon>
        <taxon>Bacillati</taxon>
        <taxon>Actinomycetota</taxon>
        <taxon>Actinomycetes</taxon>
        <taxon>Kitasatosporales</taxon>
        <taxon>Streptomycetaceae</taxon>
        <taxon>Streptomyces</taxon>
    </lineage>
</organism>
<protein>
    <submittedName>
        <fullName evidence="1">Uncharacterized protein</fullName>
    </submittedName>
</protein>
<sequence length="80" mass="8240">MSPRPPGLPDWSRVGYQAGQPLPGVNSGSTTDDASCIVTAAELDSVFGVKADDGADDTTGLQKAIDDVKARCSPNVSCQM</sequence>
<evidence type="ECO:0000313" key="2">
    <source>
        <dbReference type="Proteomes" id="UP000078468"/>
    </source>
</evidence>
<accession>A0A191VAJ2</accession>
<keyword evidence="1" id="KW-0614">Plasmid</keyword>
<evidence type="ECO:0000313" key="1">
    <source>
        <dbReference type="EMBL" id="ANJ12046.1"/>
    </source>
</evidence>
<dbReference type="AlphaFoldDB" id="A0A191VAJ2"/>
<gene>
    <name evidence="1" type="ORF">Spa2297_33735</name>
</gene>
<name>A0A191VAJ2_9ACTN</name>
<dbReference type="EMBL" id="CP015867">
    <property type="protein sequence ID" value="ANJ12046.1"/>
    <property type="molecule type" value="Genomic_DNA"/>
</dbReference>
<geneLocation type="plasmid" evidence="2">
    <name>pspa1</name>
</geneLocation>